<evidence type="ECO:0000313" key="3">
    <source>
        <dbReference type="Proteomes" id="UP001172102"/>
    </source>
</evidence>
<dbReference type="GO" id="GO:0008419">
    <property type="term" value="F:RNA lariat debranching enzyme activity"/>
    <property type="evidence" value="ECO:0007669"/>
    <property type="project" value="TreeGrafter"/>
</dbReference>
<dbReference type="InterPro" id="IPR004843">
    <property type="entry name" value="Calcineurin-like_PHP"/>
</dbReference>
<dbReference type="SUPFAM" id="SSF56300">
    <property type="entry name" value="Metallo-dependent phosphatases"/>
    <property type="match status" value="1"/>
</dbReference>
<accession>A0AA39ZSN0</accession>
<name>A0AA39ZSN0_9PEZI</name>
<dbReference type="EMBL" id="JAUKUA010000008">
    <property type="protein sequence ID" value="KAK0702744.1"/>
    <property type="molecule type" value="Genomic_DNA"/>
</dbReference>
<organism evidence="2 3">
    <name type="scientific">Lasiosphaeris hirsuta</name>
    <dbReference type="NCBI Taxonomy" id="260670"/>
    <lineage>
        <taxon>Eukaryota</taxon>
        <taxon>Fungi</taxon>
        <taxon>Dikarya</taxon>
        <taxon>Ascomycota</taxon>
        <taxon>Pezizomycotina</taxon>
        <taxon>Sordariomycetes</taxon>
        <taxon>Sordariomycetidae</taxon>
        <taxon>Sordariales</taxon>
        <taxon>Lasiosphaeriaceae</taxon>
        <taxon>Lasiosphaeris</taxon>
    </lineage>
</organism>
<dbReference type="PANTHER" id="PTHR12849:SF0">
    <property type="entry name" value="LARIAT DEBRANCHING ENZYME"/>
    <property type="match status" value="1"/>
</dbReference>
<dbReference type="Pfam" id="PF00149">
    <property type="entry name" value="Metallophos"/>
    <property type="match status" value="1"/>
</dbReference>
<comment type="caution">
    <text evidence="2">The sequence shown here is derived from an EMBL/GenBank/DDBJ whole genome shotgun (WGS) entry which is preliminary data.</text>
</comment>
<sequence>MTTSRSSGLKVAIVGCGHGQLDAIYASLEVECLTKGWALSDLDFLVICGDFQAIRNQLDLNCMSVPQRYRKMGDFHKYYSGAAQAPVLTLVIGGNHEASNYLFELYHGGWLAPNIYYLGAAGLVRYGPWRIAGISGIYNRRSYHKPHGERLPYDRDDVKSVYHVRDYDIQRLLLLRNPVDISLSHDWPAWVELFGDHKDLYTTKPHFFASALVDNLGSKPSTDLLNHMHPTYWFSGHMHTRFAASVDFEAGSGMEDALQRLEDVPEKLRAILPQTFSSTRTSSTASKTEFLALDKVGSPTSQWLEVRSLGEHPHNANLETPYVEKTEAGKFHLHYDEEWLAITRACAPALRIADPETLVVKPSNKKRVVSAASVDKQKMWVRENIVREGLLKIPFNFVPHAPPHNPGFIVAPNQQPPEYPNQQTADLYGLLQIPNPFTLSLERAEDTGAAGVIFG</sequence>
<dbReference type="GO" id="GO:0005634">
    <property type="term" value="C:nucleus"/>
    <property type="evidence" value="ECO:0007669"/>
    <property type="project" value="TreeGrafter"/>
</dbReference>
<dbReference type="AlphaFoldDB" id="A0AA39ZSN0"/>
<reference evidence="2" key="1">
    <citation type="submission" date="2023-06" db="EMBL/GenBank/DDBJ databases">
        <title>Genome-scale phylogeny and comparative genomics of the fungal order Sordariales.</title>
        <authorList>
            <consortium name="Lawrence Berkeley National Laboratory"/>
            <person name="Hensen N."/>
            <person name="Bonometti L."/>
            <person name="Westerberg I."/>
            <person name="Brannstrom I.O."/>
            <person name="Guillou S."/>
            <person name="Cros-Aarteil S."/>
            <person name="Calhoun S."/>
            <person name="Haridas S."/>
            <person name="Kuo A."/>
            <person name="Mondo S."/>
            <person name="Pangilinan J."/>
            <person name="Riley R."/>
            <person name="Labutti K."/>
            <person name="Andreopoulos B."/>
            <person name="Lipzen A."/>
            <person name="Chen C."/>
            <person name="Yanf M."/>
            <person name="Daum C."/>
            <person name="Ng V."/>
            <person name="Clum A."/>
            <person name="Steindorff A."/>
            <person name="Ohm R."/>
            <person name="Martin F."/>
            <person name="Silar P."/>
            <person name="Natvig D."/>
            <person name="Lalanne C."/>
            <person name="Gautier V."/>
            <person name="Ament-Velasquez S.L."/>
            <person name="Kruys A."/>
            <person name="Hutchinson M.I."/>
            <person name="Powell A.J."/>
            <person name="Barry K."/>
            <person name="Miller A.N."/>
            <person name="Grigoriev I.V."/>
            <person name="Debuchy R."/>
            <person name="Gladieux P."/>
            <person name="Thoren M.H."/>
            <person name="Johannesson H."/>
        </authorList>
    </citation>
    <scope>NUCLEOTIDE SEQUENCE</scope>
    <source>
        <strain evidence="2">SMH4607-1</strain>
    </source>
</reference>
<protein>
    <submittedName>
        <fullName evidence="2">Lariat debranching enzyme, C-terminal domain-containing protein</fullName>
    </submittedName>
</protein>
<dbReference type="InterPro" id="IPR029052">
    <property type="entry name" value="Metallo-depent_PP-like"/>
</dbReference>
<evidence type="ECO:0000259" key="1">
    <source>
        <dbReference type="SMART" id="SM01124"/>
    </source>
</evidence>
<dbReference type="Gene3D" id="3.60.21.10">
    <property type="match status" value="1"/>
</dbReference>
<dbReference type="Proteomes" id="UP001172102">
    <property type="component" value="Unassembled WGS sequence"/>
</dbReference>
<evidence type="ECO:0000313" key="2">
    <source>
        <dbReference type="EMBL" id="KAK0702744.1"/>
    </source>
</evidence>
<gene>
    <name evidence="2" type="ORF">B0H67DRAFT_650120</name>
</gene>
<feature type="domain" description="Lariat debranching enzyme C-terminal" evidence="1">
    <location>
        <begin position="276"/>
        <end position="437"/>
    </location>
</feature>
<dbReference type="Pfam" id="PF05011">
    <property type="entry name" value="DBR1"/>
    <property type="match status" value="1"/>
</dbReference>
<keyword evidence="3" id="KW-1185">Reference proteome</keyword>
<dbReference type="SMART" id="SM01124">
    <property type="entry name" value="DBR1"/>
    <property type="match status" value="1"/>
</dbReference>
<dbReference type="PANTHER" id="PTHR12849">
    <property type="entry name" value="RNA LARIAT DEBRANCHING ENZYME"/>
    <property type="match status" value="1"/>
</dbReference>
<dbReference type="InterPro" id="IPR007708">
    <property type="entry name" value="DBR1_C"/>
</dbReference>
<dbReference type="GO" id="GO:0000398">
    <property type="term" value="P:mRNA splicing, via spliceosome"/>
    <property type="evidence" value="ECO:0007669"/>
    <property type="project" value="TreeGrafter"/>
</dbReference>
<proteinExistence type="predicted"/>